<evidence type="ECO:0000313" key="3">
    <source>
        <dbReference type="Proteomes" id="UP000053593"/>
    </source>
</evidence>
<feature type="region of interest" description="Disordered" evidence="1">
    <location>
        <begin position="1"/>
        <end position="41"/>
    </location>
</feature>
<dbReference type="AlphaFoldDB" id="A0A0D0B9T2"/>
<evidence type="ECO:0000256" key="1">
    <source>
        <dbReference type="SAM" id="MobiDB-lite"/>
    </source>
</evidence>
<reference evidence="2 3" key="1">
    <citation type="submission" date="2014-04" db="EMBL/GenBank/DDBJ databases">
        <title>Evolutionary Origins and Diversification of the Mycorrhizal Mutualists.</title>
        <authorList>
            <consortium name="DOE Joint Genome Institute"/>
            <consortium name="Mycorrhizal Genomics Consortium"/>
            <person name="Kohler A."/>
            <person name="Kuo A."/>
            <person name="Nagy L.G."/>
            <person name="Floudas D."/>
            <person name="Copeland A."/>
            <person name="Barry K.W."/>
            <person name="Cichocki N."/>
            <person name="Veneault-Fourrey C."/>
            <person name="LaButti K."/>
            <person name="Lindquist E.A."/>
            <person name="Lipzen A."/>
            <person name="Lundell T."/>
            <person name="Morin E."/>
            <person name="Murat C."/>
            <person name="Riley R."/>
            <person name="Ohm R."/>
            <person name="Sun H."/>
            <person name="Tunlid A."/>
            <person name="Henrissat B."/>
            <person name="Grigoriev I.V."/>
            <person name="Hibbett D.S."/>
            <person name="Martin F."/>
        </authorList>
    </citation>
    <scope>NUCLEOTIDE SEQUENCE [LARGE SCALE GENOMIC DNA]</scope>
    <source>
        <strain evidence="2 3">FD-317 M1</strain>
    </source>
</reference>
<evidence type="ECO:0000313" key="2">
    <source>
        <dbReference type="EMBL" id="KIK60440.1"/>
    </source>
</evidence>
<protein>
    <submittedName>
        <fullName evidence="2">Uncharacterized protein</fullName>
    </submittedName>
</protein>
<dbReference type="HOGENOM" id="CLU_1669562_0_0_1"/>
<name>A0A0D0B9T2_9AGAR</name>
<sequence length="158" mass="17145">MSFNTGKYTKASGGTHAGVDERVENAVSGSREGSEEEWAGMWGTKESISKSLKWLEICENDLGRVRTRSPRVLETVANASDLILSATTHGPYIAFGFVDDSDSGAEEPRFGGACPSNVSDTGHKPVHHHVRGDCSGSTRHCEILAWLAYTTNRSRMKS</sequence>
<gene>
    <name evidence="2" type="ORF">GYMLUDRAFT_608107</name>
</gene>
<keyword evidence="3" id="KW-1185">Reference proteome</keyword>
<dbReference type="Proteomes" id="UP000053593">
    <property type="component" value="Unassembled WGS sequence"/>
</dbReference>
<organism evidence="2 3">
    <name type="scientific">Collybiopsis luxurians FD-317 M1</name>
    <dbReference type="NCBI Taxonomy" id="944289"/>
    <lineage>
        <taxon>Eukaryota</taxon>
        <taxon>Fungi</taxon>
        <taxon>Dikarya</taxon>
        <taxon>Basidiomycota</taxon>
        <taxon>Agaricomycotina</taxon>
        <taxon>Agaricomycetes</taxon>
        <taxon>Agaricomycetidae</taxon>
        <taxon>Agaricales</taxon>
        <taxon>Marasmiineae</taxon>
        <taxon>Omphalotaceae</taxon>
        <taxon>Collybiopsis</taxon>
        <taxon>Collybiopsis luxurians</taxon>
    </lineage>
</organism>
<proteinExistence type="predicted"/>
<dbReference type="EMBL" id="KN834775">
    <property type="protein sequence ID" value="KIK60440.1"/>
    <property type="molecule type" value="Genomic_DNA"/>
</dbReference>
<accession>A0A0D0B9T2</accession>